<gene>
    <name evidence="1" type="ORF">QBC46DRAFT_412359</name>
</gene>
<dbReference type="EMBL" id="MU853893">
    <property type="protein sequence ID" value="KAK3936138.1"/>
    <property type="molecule type" value="Genomic_DNA"/>
</dbReference>
<protein>
    <submittedName>
        <fullName evidence="1">Uncharacterized protein</fullName>
    </submittedName>
</protein>
<comment type="caution">
    <text evidence="1">The sequence shown here is derived from an EMBL/GenBank/DDBJ whole genome shotgun (WGS) entry which is preliminary data.</text>
</comment>
<name>A0AAN6S143_9PEZI</name>
<proteinExistence type="predicted"/>
<accession>A0AAN6S143</accession>
<evidence type="ECO:0000313" key="1">
    <source>
        <dbReference type="EMBL" id="KAK3936138.1"/>
    </source>
</evidence>
<dbReference type="AlphaFoldDB" id="A0AAN6S143"/>
<reference evidence="2" key="1">
    <citation type="journal article" date="2023" name="Mol. Phylogenet. Evol.">
        <title>Genome-scale phylogeny and comparative genomics of the fungal order Sordariales.</title>
        <authorList>
            <person name="Hensen N."/>
            <person name="Bonometti L."/>
            <person name="Westerberg I."/>
            <person name="Brannstrom I.O."/>
            <person name="Guillou S."/>
            <person name="Cros-Aarteil S."/>
            <person name="Calhoun S."/>
            <person name="Haridas S."/>
            <person name="Kuo A."/>
            <person name="Mondo S."/>
            <person name="Pangilinan J."/>
            <person name="Riley R."/>
            <person name="LaButti K."/>
            <person name="Andreopoulos B."/>
            <person name="Lipzen A."/>
            <person name="Chen C."/>
            <person name="Yan M."/>
            <person name="Daum C."/>
            <person name="Ng V."/>
            <person name="Clum A."/>
            <person name="Steindorff A."/>
            <person name="Ohm R.A."/>
            <person name="Martin F."/>
            <person name="Silar P."/>
            <person name="Natvig D.O."/>
            <person name="Lalanne C."/>
            <person name="Gautier V."/>
            <person name="Ament-Velasquez S.L."/>
            <person name="Kruys A."/>
            <person name="Hutchinson M.I."/>
            <person name="Powell A.J."/>
            <person name="Barry K."/>
            <person name="Miller A.N."/>
            <person name="Grigoriev I.V."/>
            <person name="Debuchy R."/>
            <person name="Gladieux P."/>
            <person name="Hiltunen Thoren M."/>
            <person name="Johannesson H."/>
        </authorList>
    </citation>
    <scope>NUCLEOTIDE SEQUENCE [LARGE SCALE GENOMIC DNA]</scope>
    <source>
        <strain evidence="2">CBS 340.73</strain>
    </source>
</reference>
<evidence type="ECO:0000313" key="2">
    <source>
        <dbReference type="Proteomes" id="UP001303473"/>
    </source>
</evidence>
<keyword evidence="2" id="KW-1185">Reference proteome</keyword>
<dbReference type="Proteomes" id="UP001303473">
    <property type="component" value="Unassembled WGS sequence"/>
</dbReference>
<sequence length="140" mass="15746">MSSFVQMIICTRPDSDFSADIVTTSILIGRIIEGFEVFMARANPLSSPTRPSTMSSISESTSGVSVPRLSWGGLQMEPDEEAELKKHMWLMQLRKLQRVIKKLSVTTTGPRDSGNSTHLMIHQCIHMWLAQKVECLKDCY</sequence>
<organism evidence="1 2">
    <name type="scientific">Diplogelasinospora grovesii</name>
    <dbReference type="NCBI Taxonomy" id="303347"/>
    <lineage>
        <taxon>Eukaryota</taxon>
        <taxon>Fungi</taxon>
        <taxon>Dikarya</taxon>
        <taxon>Ascomycota</taxon>
        <taxon>Pezizomycotina</taxon>
        <taxon>Sordariomycetes</taxon>
        <taxon>Sordariomycetidae</taxon>
        <taxon>Sordariales</taxon>
        <taxon>Diplogelasinosporaceae</taxon>
        <taxon>Diplogelasinospora</taxon>
    </lineage>
</organism>